<protein>
    <submittedName>
        <fullName evidence="2">Uncharacterized protein</fullName>
    </submittedName>
</protein>
<feature type="compositionally biased region" description="Basic and acidic residues" evidence="1">
    <location>
        <begin position="70"/>
        <end position="82"/>
    </location>
</feature>
<dbReference type="Proteomes" id="UP001077788">
    <property type="component" value="Unassembled WGS sequence"/>
</dbReference>
<dbReference type="EMBL" id="JAPQFC010001373">
    <property type="protein sequence ID" value="MCY6525133.1"/>
    <property type="molecule type" value="Genomic_DNA"/>
</dbReference>
<feature type="region of interest" description="Disordered" evidence="1">
    <location>
        <begin position="1"/>
        <end position="82"/>
    </location>
</feature>
<reference evidence="2" key="1">
    <citation type="journal article" date="2021" name="Vet Sci">
        <title>O-Serogroups and Pathovirotypes of Escherichia coli Isolated from Post-Weaning Piglets Showing Diarrhoea and/or Oedema in South Korea.</title>
        <authorList>
            <person name="Byun J.W."/>
            <person name="Moon B.Y."/>
            <person name="Do K.H."/>
            <person name="Lee K."/>
            <person name="Lee H.Y."/>
            <person name="Kim W.I."/>
            <person name="So B."/>
            <person name="Lee W.K."/>
        </authorList>
    </citation>
    <scope>NUCLEOTIDE SEQUENCE</scope>
    <source>
        <strain evidence="2">84/14</strain>
    </source>
</reference>
<comment type="caution">
    <text evidence="2">The sequence shown here is derived from an EMBL/GenBank/DDBJ whole genome shotgun (WGS) entry which is preliminary data.</text>
</comment>
<gene>
    <name evidence="2" type="ORF">OYG11_13125</name>
</gene>
<reference evidence="2" key="2">
    <citation type="submission" date="2022-12" db="EMBL/GenBank/DDBJ databases">
        <authorList>
            <person name="Kardos G."/>
            <person name="Sarkozi R."/>
            <person name="Laczko L."/>
            <person name="Marton S."/>
            <person name="Makrai L."/>
            <person name="Banyai K."/>
            <person name="Fodor L."/>
        </authorList>
    </citation>
    <scope>NUCLEOTIDE SEQUENCE</scope>
    <source>
        <strain evidence="2">84/14</strain>
    </source>
</reference>
<name>A0A9Q4DKB3_ACTPL</name>
<evidence type="ECO:0000313" key="2">
    <source>
        <dbReference type="EMBL" id="MCY6525133.1"/>
    </source>
</evidence>
<accession>A0A9Q4DKB3</accession>
<evidence type="ECO:0000313" key="3">
    <source>
        <dbReference type="Proteomes" id="UP001077788"/>
    </source>
</evidence>
<feature type="compositionally biased region" description="Basic residues" evidence="1">
    <location>
        <begin position="60"/>
        <end position="69"/>
    </location>
</feature>
<proteinExistence type="predicted"/>
<organism evidence="2 3">
    <name type="scientific">Actinobacillus pleuropneumoniae</name>
    <name type="common">Haemophilus pleuropneumoniae</name>
    <dbReference type="NCBI Taxonomy" id="715"/>
    <lineage>
        <taxon>Bacteria</taxon>
        <taxon>Pseudomonadati</taxon>
        <taxon>Pseudomonadota</taxon>
        <taxon>Gammaproteobacteria</taxon>
        <taxon>Pasteurellales</taxon>
        <taxon>Pasteurellaceae</taxon>
        <taxon>Actinobacillus</taxon>
    </lineage>
</organism>
<feature type="non-terminal residue" evidence="2">
    <location>
        <position position="1"/>
    </location>
</feature>
<sequence>PSGSHAADGMIGTVNTKSKKKSSKNSSPIITLPDSLTGESSPEITADVHAVESSMAKSKNGGKKKGKKKDKADKAPKEKKEK</sequence>
<evidence type="ECO:0000256" key="1">
    <source>
        <dbReference type="SAM" id="MobiDB-lite"/>
    </source>
</evidence>
<dbReference type="AlphaFoldDB" id="A0A9Q4DKB3"/>
<dbReference type="RefSeq" id="WP_267992550.1">
    <property type="nucleotide sequence ID" value="NZ_JAPQFC010001373.1"/>
</dbReference>